<feature type="compositionally biased region" description="Polar residues" evidence="2">
    <location>
        <begin position="460"/>
        <end position="474"/>
    </location>
</feature>
<dbReference type="InterPro" id="IPR001849">
    <property type="entry name" value="PH_domain"/>
</dbReference>
<dbReference type="PANTHER" id="PTHR10663:SF405">
    <property type="entry name" value="ARF GUANINE NUCLEOTIDE EXCHANGE FACTOR SYT1"/>
    <property type="match status" value="1"/>
</dbReference>
<dbReference type="PROSITE" id="PS50003">
    <property type="entry name" value="PH_DOMAIN"/>
    <property type="match status" value="1"/>
</dbReference>
<feature type="compositionally biased region" description="Polar residues" evidence="2">
    <location>
        <begin position="309"/>
        <end position="340"/>
    </location>
</feature>
<feature type="compositionally biased region" description="Low complexity" evidence="2">
    <location>
        <begin position="1144"/>
        <end position="1166"/>
    </location>
</feature>
<feature type="compositionally biased region" description="Polar residues" evidence="2">
    <location>
        <begin position="404"/>
        <end position="415"/>
    </location>
</feature>
<feature type="compositionally biased region" description="Basic and acidic residues" evidence="2">
    <location>
        <begin position="1176"/>
        <end position="1188"/>
    </location>
</feature>
<feature type="compositionally biased region" description="Polar residues" evidence="2">
    <location>
        <begin position="28"/>
        <end position="41"/>
    </location>
</feature>
<feature type="region of interest" description="Disordered" evidence="2">
    <location>
        <begin position="1306"/>
        <end position="1433"/>
    </location>
</feature>
<evidence type="ECO:0000313" key="4">
    <source>
        <dbReference type="Proteomes" id="UP000294847"/>
    </source>
</evidence>
<accession>A0A4P7N112</accession>
<evidence type="ECO:0000256" key="1">
    <source>
        <dbReference type="SAM" id="Coils"/>
    </source>
</evidence>
<feature type="compositionally biased region" description="Polar residues" evidence="2">
    <location>
        <begin position="212"/>
        <end position="222"/>
    </location>
</feature>
<feature type="compositionally biased region" description="Polar residues" evidence="2">
    <location>
        <begin position="1323"/>
        <end position="1350"/>
    </location>
</feature>
<feature type="compositionally biased region" description="Polar residues" evidence="2">
    <location>
        <begin position="1223"/>
        <end position="1234"/>
    </location>
</feature>
<protein>
    <submittedName>
        <fullName evidence="3">Uncharacterized protein</fullName>
    </submittedName>
</protein>
<dbReference type="CDD" id="cd00171">
    <property type="entry name" value="Sec7"/>
    <property type="match status" value="1"/>
</dbReference>
<dbReference type="InterPro" id="IPR035999">
    <property type="entry name" value="Sec7_dom_sf"/>
</dbReference>
<dbReference type="SMART" id="SM00222">
    <property type="entry name" value="Sec7"/>
    <property type="match status" value="1"/>
</dbReference>
<feature type="region of interest" description="Disordered" evidence="2">
    <location>
        <begin position="1445"/>
        <end position="1529"/>
    </location>
</feature>
<dbReference type="GO" id="GO:0032012">
    <property type="term" value="P:regulation of ARF protein signal transduction"/>
    <property type="evidence" value="ECO:0007669"/>
    <property type="project" value="InterPro"/>
</dbReference>
<dbReference type="Gene3D" id="1.10.1000.11">
    <property type="entry name" value="Arf Nucleotide-binding Site Opener,domain 2"/>
    <property type="match status" value="1"/>
</dbReference>
<dbReference type="Gene3D" id="2.30.29.30">
    <property type="entry name" value="Pleckstrin-homology domain (PH domain)/Phosphotyrosine-binding domain (PTB)"/>
    <property type="match status" value="1"/>
</dbReference>
<feature type="compositionally biased region" description="Polar residues" evidence="2">
    <location>
        <begin position="1062"/>
        <end position="1075"/>
    </location>
</feature>
<organism evidence="3 4">
    <name type="scientific">Pyricularia oryzae</name>
    <name type="common">Rice blast fungus</name>
    <name type="synonym">Magnaporthe oryzae</name>
    <dbReference type="NCBI Taxonomy" id="318829"/>
    <lineage>
        <taxon>Eukaryota</taxon>
        <taxon>Fungi</taxon>
        <taxon>Dikarya</taxon>
        <taxon>Ascomycota</taxon>
        <taxon>Pezizomycotina</taxon>
        <taxon>Sordariomycetes</taxon>
        <taxon>Sordariomycetidae</taxon>
        <taxon>Magnaporthales</taxon>
        <taxon>Pyriculariaceae</taxon>
        <taxon>Pyricularia</taxon>
    </lineage>
</organism>
<dbReference type="InterPro" id="IPR023394">
    <property type="entry name" value="Sec7_C_sf"/>
</dbReference>
<evidence type="ECO:0000313" key="3">
    <source>
        <dbReference type="EMBL" id="QBZ54236.1"/>
    </source>
</evidence>
<proteinExistence type="predicted"/>
<feature type="compositionally biased region" description="Basic and acidic residues" evidence="2">
    <location>
        <begin position="256"/>
        <end position="269"/>
    </location>
</feature>
<dbReference type="InterPro" id="IPR000904">
    <property type="entry name" value="Sec7_dom"/>
</dbReference>
<feature type="region of interest" description="Disordered" evidence="2">
    <location>
        <begin position="1055"/>
        <end position="1292"/>
    </location>
</feature>
<dbReference type="SUPFAM" id="SSF48425">
    <property type="entry name" value="Sec7 domain"/>
    <property type="match status" value="1"/>
</dbReference>
<reference evidence="3 4" key="1">
    <citation type="journal article" date="2019" name="Mol. Biol. Evol.">
        <title>Blast fungal genomes show frequent chromosomal changes, gene gains and losses, and effector gene turnover.</title>
        <authorList>
            <person name="Gomez Luciano L.B."/>
            <person name="Jason Tsai I."/>
            <person name="Chuma I."/>
            <person name="Tosa Y."/>
            <person name="Chen Y.H."/>
            <person name="Li J.Y."/>
            <person name="Li M.Y."/>
            <person name="Jade Lu M.Y."/>
            <person name="Nakayashiki H."/>
            <person name="Li W.H."/>
        </authorList>
    </citation>
    <scope>NUCLEOTIDE SEQUENCE [LARGE SCALE GENOMIC DNA]</scope>
    <source>
        <strain evidence="3">MZ5-1-6</strain>
    </source>
</reference>
<feature type="compositionally biased region" description="Low complexity" evidence="2">
    <location>
        <begin position="61"/>
        <end position="78"/>
    </location>
</feature>
<feature type="compositionally biased region" description="Polar residues" evidence="2">
    <location>
        <begin position="1514"/>
        <end position="1529"/>
    </location>
</feature>
<feature type="compositionally biased region" description="Acidic residues" evidence="2">
    <location>
        <begin position="1457"/>
        <end position="1469"/>
    </location>
</feature>
<evidence type="ECO:0000256" key="2">
    <source>
        <dbReference type="SAM" id="MobiDB-lite"/>
    </source>
</evidence>
<feature type="coiled-coil region" evidence="1">
    <location>
        <begin position="946"/>
        <end position="987"/>
    </location>
</feature>
<feature type="compositionally biased region" description="Basic and acidic residues" evidence="2">
    <location>
        <begin position="1504"/>
        <end position="1513"/>
    </location>
</feature>
<dbReference type="SMART" id="SM00233">
    <property type="entry name" value="PH"/>
    <property type="match status" value="1"/>
</dbReference>
<dbReference type="InterPro" id="IPR011993">
    <property type="entry name" value="PH-like_dom_sf"/>
</dbReference>
<name>A0A4P7N112_PYROR</name>
<feature type="compositionally biased region" description="Polar residues" evidence="2">
    <location>
        <begin position="1130"/>
        <end position="1140"/>
    </location>
</feature>
<gene>
    <name evidence="3" type="ORF">PoMZ_09932</name>
</gene>
<dbReference type="PROSITE" id="PS50190">
    <property type="entry name" value="SEC7"/>
    <property type="match status" value="1"/>
</dbReference>
<sequence length="1529" mass="168036">MPFLRRRGVIASESDMRRHANSDEVLSVDNQQPTPETTQLGEPTLPNSPPSTPPPDPDAGTNTIPATPTTTPPSETSPDAGQPSLQPIPSINLPPRSQSPPLPDDASKQRRFSMLRFRNASDSQLATRARQQAQAEKRPPMPPISLSHQQQPPPEIIKTSPTVDMNTMPLPKKSSRMKLPWGLGDKDESKDESGEQVPRLTTKKDRRKTLNFGATSSKQSVTFDVPGRASTSHQPPAYGDDTDGNGLPLPVTRLSESSRSDGSSGDHRVYGSTTTTTHTVQTTTTFFRLPRRRQKQPEPLFPIAHLQKGGNSQSDVQRPTTGASLSTATPDSFRASTSSRPAGHSTTPTPTPSRPTSSRLTSSATSPAFHLSHKASVSPATALFRPDSRNSGRSSPSKLALNNRGRSSTFSSLGRQSMDDGLHAPPRTSTSTGRKSFGDLLGLNKLRQNNDLSGRHGSRTPATPGSTTSKNNSLQIAREQALVLPERRDDDTPAKYLARLEEVVSRSVVASALSKSADAFSQAVLRSYMRRFSFFGDPMDMAIRKLLMEAELPKETQQIDRCLQAFANRYHECNPGIYTNPDQAYFIAFSLLILHTDVFNKNNKYKMQKADYLKNTHGEGIFDDILECFYDNITYTPFIHVEDDLDINGERIVAHKAKKKSLFNANQDPVKRAAKEPIDPYTLIIDQKLDILRPNLKDVIPLDDTYSYLGTAQSFNLQELQKTFFKTGVLQIVSARSRPDAFMSEKTATNPEEAQQGIVDIKITKVGLLWRKDVKKKKTRSPWQEWGAILTGAQLYFFRNTSWVKNLMHQLDSHIKHGNDGIPVIFQPPLEHFKPDSLLSTNDAVALLDSSYKKHKNAFVYVKHGGSEEVLLADNEEELNDWLAKLNYAAAFRTSGVRMRGVVGGSYDGQTRRAIRRLESDSSTSVQTPSGEVTISRSRIDHNLAQDILERRREVMSERVSDANERLQEQESKLDSQLRNARHLQILAPIMPKTRDQILLSAARIAAKLKWTRMEMWKLKCHRDILLMDLEEERKLLGLPPALILGHIANPEKPALGRETSKASSSTVVQQSPKSTLPAPLRVAPPAPGEAPDSPEGDVFQTPPTSATYHKHSLSWDNPSVSIDHPSPRKGSTASATATPNPVAASPSPNMTSSTSPTAATGIPTALQPPQPAGKPSDEHDAAERELLEQAGLLDNESKETENKSSTTLAGDVSEGREREPWETNSPLPGSVSSDKQDRNKIRRSLQRTLRESAGHLSHVRSRKGKEPAAPSSADEESSRDETNVLTRGTGSFVVHGKKASVINFGGDLQGSAADQRLRNRKTQQTMDTVRTDVNSTPFSGTDPSPTSATAAPDFRTILQSPRDTERRESAASASTATAMSFRELHRKYSTAQATKSHGNLSLPDEDSDAALSFSDGRRTPLPPIEHDSDEEADLANEVRLRLGLTSDRGKRVVVSDGDEEYVDMGSNDDENRRSGGLLSPAESTLQQRFYTPEPPLSPTSETSDDHDIDRGRTQTPLSSPPQLQAVNG</sequence>
<dbReference type="PANTHER" id="PTHR10663">
    <property type="entry name" value="GUANYL-NUCLEOTIDE EXCHANGE FACTOR"/>
    <property type="match status" value="1"/>
</dbReference>
<dbReference type="Pfam" id="PF01369">
    <property type="entry name" value="Sec7"/>
    <property type="match status" value="1"/>
</dbReference>
<dbReference type="EMBL" id="CP034204">
    <property type="protein sequence ID" value="QBZ54236.1"/>
    <property type="molecule type" value="Genomic_DNA"/>
</dbReference>
<feature type="compositionally biased region" description="Low complexity" evidence="2">
    <location>
        <begin position="273"/>
        <end position="288"/>
    </location>
</feature>
<keyword evidence="1" id="KW-0175">Coiled coil</keyword>
<dbReference type="GO" id="GO:0005085">
    <property type="term" value="F:guanyl-nucleotide exchange factor activity"/>
    <property type="evidence" value="ECO:0007669"/>
    <property type="project" value="InterPro"/>
</dbReference>
<dbReference type="SUPFAM" id="SSF50729">
    <property type="entry name" value="PH domain-like"/>
    <property type="match status" value="1"/>
</dbReference>
<feature type="compositionally biased region" description="Low complexity" evidence="2">
    <location>
        <begin position="124"/>
        <end position="134"/>
    </location>
</feature>
<dbReference type="Proteomes" id="UP000294847">
    <property type="component" value="Chromosome 1"/>
</dbReference>
<feature type="compositionally biased region" description="Pro residues" evidence="2">
    <location>
        <begin position="46"/>
        <end position="57"/>
    </location>
</feature>
<feature type="compositionally biased region" description="Basic and acidic residues" evidence="2">
    <location>
        <begin position="184"/>
        <end position="193"/>
    </location>
</feature>
<feature type="compositionally biased region" description="Polar residues" evidence="2">
    <location>
        <begin position="1390"/>
        <end position="1400"/>
    </location>
</feature>
<feature type="region of interest" description="Disordered" evidence="2">
    <location>
        <begin position="1"/>
        <end position="474"/>
    </location>
</feature>
<feature type="compositionally biased region" description="Low complexity" evidence="2">
    <location>
        <begin position="354"/>
        <end position="368"/>
    </location>
</feature>